<keyword evidence="3" id="KW-1185">Reference proteome</keyword>
<evidence type="ECO:0000256" key="1">
    <source>
        <dbReference type="SAM" id="Phobius"/>
    </source>
</evidence>
<accession>A0A7D4C1F9</accession>
<keyword evidence="1" id="KW-0472">Membrane</keyword>
<proteinExistence type="predicted"/>
<evidence type="ECO:0000313" key="2">
    <source>
        <dbReference type="EMBL" id="QKG80704.1"/>
    </source>
</evidence>
<dbReference type="EMBL" id="CP041345">
    <property type="protein sequence ID" value="QKG80704.1"/>
    <property type="molecule type" value="Genomic_DNA"/>
</dbReference>
<gene>
    <name evidence="2" type="ORF">FHG85_10650</name>
</gene>
<sequence>MAGFKFFHIPKPKGFNYKPMYYDESKEAMREREERIRKELGLNSKDKPFVPTIKGQFHKARKRPSGSSRQSNIRVLIILFILLLIVYFLFFR</sequence>
<evidence type="ECO:0000313" key="3">
    <source>
        <dbReference type="Proteomes" id="UP000500961"/>
    </source>
</evidence>
<dbReference type="KEGG" id="ttz:FHG85_10650"/>
<evidence type="ECO:0008006" key="4">
    <source>
        <dbReference type="Google" id="ProtNLM"/>
    </source>
</evidence>
<keyword evidence="1" id="KW-1133">Transmembrane helix</keyword>
<name>A0A7D4C1F9_9BACT</name>
<dbReference type="AlphaFoldDB" id="A0A7D4C1F9"/>
<organism evidence="2 3">
    <name type="scientific">Tenuifilum thalassicum</name>
    <dbReference type="NCBI Taxonomy" id="2590900"/>
    <lineage>
        <taxon>Bacteria</taxon>
        <taxon>Pseudomonadati</taxon>
        <taxon>Bacteroidota</taxon>
        <taxon>Bacteroidia</taxon>
        <taxon>Bacteroidales</taxon>
        <taxon>Tenuifilaceae</taxon>
        <taxon>Tenuifilum</taxon>
    </lineage>
</organism>
<protein>
    <recommendedName>
        <fullName evidence="4">Riboflavin synthase subunit beta</fullName>
    </recommendedName>
</protein>
<reference evidence="2 3" key="1">
    <citation type="submission" date="2019-07" db="EMBL/GenBank/DDBJ databases">
        <title>Thalassofilum flectens gen. nov., sp. nov., a novel moderate thermophilic anaerobe from a shallow sea hot spring in Kunashir Island (Russia), representing a new family in the order Bacteroidales, and proposal of Thalassofilacea fam. nov.</title>
        <authorList>
            <person name="Kochetkova T.V."/>
            <person name="Podosokorskaya O.A."/>
            <person name="Novikov A."/>
            <person name="Elcheninov A.G."/>
            <person name="Toshchakov S.V."/>
            <person name="Kublanov I.V."/>
        </authorList>
    </citation>
    <scope>NUCLEOTIDE SEQUENCE [LARGE SCALE GENOMIC DNA]</scope>
    <source>
        <strain evidence="2 3">38-H</strain>
    </source>
</reference>
<keyword evidence="1" id="KW-0812">Transmembrane</keyword>
<dbReference type="Proteomes" id="UP000500961">
    <property type="component" value="Chromosome"/>
</dbReference>
<feature type="transmembrane region" description="Helical" evidence="1">
    <location>
        <begin position="71"/>
        <end position="90"/>
    </location>
</feature>
<dbReference type="RefSeq" id="WP_173075715.1">
    <property type="nucleotide sequence ID" value="NZ_CP041345.1"/>
</dbReference>